<feature type="compositionally biased region" description="Polar residues" evidence="1">
    <location>
        <begin position="155"/>
        <end position="164"/>
    </location>
</feature>
<dbReference type="AlphaFoldDB" id="A0A226ECL9"/>
<dbReference type="Proteomes" id="UP000198287">
    <property type="component" value="Unassembled WGS sequence"/>
</dbReference>
<comment type="caution">
    <text evidence="2">The sequence shown here is derived from an EMBL/GenBank/DDBJ whole genome shotgun (WGS) entry which is preliminary data.</text>
</comment>
<keyword evidence="3" id="KW-1185">Reference proteome</keyword>
<evidence type="ECO:0000313" key="3">
    <source>
        <dbReference type="Proteomes" id="UP000198287"/>
    </source>
</evidence>
<accession>A0A226ECL9</accession>
<dbReference type="OrthoDB" id="7698126at2759"/>
<organism evidence="2 3">
    <name type="scientific">Folsomia candida</name>
    <name type="common">Springtail</name>
    <dbReference type="NCBI Taxonomy" id="158441"/>
    <lineage>
        <taxon>Eukaryota</taxon>
        <taxon>Metazoa</taxon>
        <taxon>Ecdysozoa</taxon>
        <taxon>Arthropoda</taxon>
        <taxon>Hexapoda</taxon>
        <taxon>Collembola</taxon>
        <taxon>Entomobryomorpha</taxon>
        <taxon>Isotomoidea</taxon>
        <taxon>Isotomidae</taxon>
        <taxon>Proisotominae</taxon>
        <taxon>Folsomia</taxon>
    </lineage>
</organism>
<gene>
    <name evidence="2" type="ORF">Fcan01_11571</name>
</gene>
<dbReference type="PANTHER" id="PTHR46954:SF1">
    <property type="entry name" value="C2H2-TYPE DOMAIN-CONTAINING PROTEIN"/>
    <property type="match status" value="1"/>
</dbReference>
<dbReference type="EMBL" id="LNIX01000005">
    <property type="protein sequence ID" value="OXA54854.1"/>
    <property type="molecule type" value="Genomic_DNA"/>
</dbReference>
<dbReference type="OMA" id="ISQRICA"/>
<name>A0A226ECL9_FOLCA</name>
<reference evidence="2 3" key="1">
    <citation type="submission" date="2015-12" db="EMBL/GenBank/DDBJ databases">
        <title>The genome of Folsomia candida.</title>
        <authorList>
            <person name="Faddeeva A."/>
            <person name="Derks M.F."/>
            <person name="Anvar Y."/>
            <person name="Smit S."/>
            <person name="Van Straalen N."/>
            <person name="Roelofs D."/>
        </authorList>
    </citation>
    <scope>NUCLEOTIDE SEQUENCE [LARGE SCALE GENOMIC DNA]</scope>
    <source>
        <strain evidence="2 3">VU population</strain>
        <tissue evidence="2">Whole body</tissue>
    </source>
</reference>
<feature type="compositionally biased region" description="Basic and acidic residues" evidence="1">
    <location>
        <begin position="165"/>
        <end position="186"/>
    </location>
</feature>
<dbReference type="PANTHER" id="PTHR46954">
    <property type="entry name" value="C2H2-TYPE DOMAIN-CONTAINING PROTEIN"/>
    <property type="match status" value="1"/>
</dbReference>
<dbReference type="STRING" id="158441.A0A226ECL9"/>
<protein>
    <submittedName>
        <fullName evidence="2">Uncharacterized protein</fullName>
    </submittedName>
</protein>
<feature type="region of interest" description="Disordered" evidence="1">
    <location>
        <begin position="153"/>
        <end position="186"/>
    </location>
</feature>
<evidence type="ECO:0000256" key="1">
    <source>
        <dbReference type="SAM" id="MobiDB-lite"/>
    </source>
</evidence>
<proteinExistence type="predicted"/>
<evidence type="ECO:0000313" key="2">
    <source>
        <dbReference type="EMBL" id="OXA54854.1"/>
    </source>
</evidence>
<sequence length="446" mass="50629">MDTKYKTYMEFLKLYQSAYPSKSYKTCEFEVKPIWRSISNDKGKIEEEVGKLKEIELSRKSNLLSFFKSVPKPVHQDNDPILSEKAVTNDNSLDEDKESIPIDVAAPIPSRKPPRTPAQDELHKKINESNAKIAFLTVKKDNGTATTDELKQLTETKGNLLDNNPETKAKLERRDREGRPSLEDDHPGLLKAIVHIATYGSGADERRRSDSIRTIKTLDELTTELQKQGFEVKRGGVYLRLLPKNSRTREGSRHVSTVPVRLIRATNDVHKQHNDTMFCKTSIMYLEDLAAALGPDQVFFLSQDDKLRLGSNQEVPFDHCCPSLKDIISQRICAECGIYHGSVKSLKLHAKVCKTKQPSLVQVVPSVSDVGQNIRLVRVAARRQKEKMVVWKTRLNDEHVDWFDDEDIHTGDIAGPSSDMTEVHDSIPIFEMTTFMSNPWTEDDNV</sequence>